<accession>A0A8S1PPP9</accession>
<evidence type="ECO:0000313" key="1">
    <source>
        <dbReference type="EMBL" id="CAD8105145.1"/>
    </source>
</evidence>
<reference evidence="1" key="1">
    <citation type="submission" date="2021-01" db="EMBL/GenBank/DDBJ databases">
        <authorList>
            <consortium name="Genoscope - CEA"/>
            <person name="William W."/>
        </authorList>
    </citation>
    <scope>NUCLEOTIDE SEQUENCE</scope>
</reference>
<comment type="caution">
    <text evidence="1">The sequence shown here is derived from an EMBL/GenBank/DDBJ whole genome shotgun (WGS) entry which is preliminary data.</text>
</comment>
<name>A0A8S1PPP9_9CILI</name>
<organism evidence="1 2">
    <name type="scientific">Paramecium sonneborni</name>
    <dbReference type="NCBI Taxonomy" id="65129"/>
    <lineage>
        <taxon>Eukaryota</taxon>
        <taxon>Sar</taxon>
        <taxon>Alveolata</taxon>
        <taxon>Ciliophora</taxon>
        <taxon>Intramacronucleata</taxon>
        <taxon>Oligohymenophorea</taxon>
        <taxon>Peniculida</taxon>
        <taxon>Parameciidae</taxon>
        <taxon>Paramecium</taxon>
    </lineage>
</organism>
<dbReference type="Proteomes" id="UP000692954">
    <property type="component" value="Unassembled WGS sequence"/>
</dbReference>
<proteinExistence type="predicted"/>
<dbReference type="AlphaFoldDB" id="A0A8S1PPP9"/>
<protein>
    <submittedName>
        <fullName evidence="1">Uncharacterized protein</fullName>
    </submittedName>
</protein>
<keyword evidence="2" id="KW-1185">Reference proteome</keyword>
<sequence length="54" mass="6314">MVDLHPTFLTQSKSKDMKDNHYKLVFHSSVHKLQEGQQIIQQTLNICFQLKSSI</sequence>
<gene>
    <name evidence="1" type="ORF">PSON_ATCC_30995.1.T0830214</name>
</gene>
<evidence type="ECO:0000313" key="2">
    <source>
        <dbReference type="Proteomes" id="UP000692954"/>
    </source>
</evidence>
<dbReference type="EMBL" id="CAJJDN010000083">
    <property type="protein sequence ID" value="CAD8105145.1"/>
    <property type="molecule type" value="Genomic_DNA"/>
</dbReference>